<gene>
    <name evidence="1" type="ORF">DCC39_18440</name>
</gene>
<dbReference type="CDD" id="cd00586">
    <property type="entry name" value="4HBT"/>
    <property type="match status" value="1"/>
</dbReference>
<dbReference type="InterPro" id="IPR029069">
    <property type="entry name" value="HotDog_dom_sf"/>
</dbReference>
<name>A0A2U1JIM0_9BACI</name>
<dbReference type="AlphaFoldDB" id="A0A2U1JIM0"/>
<comment type="caution">
    <text evidence="1">The sequence shown here is derived from an EMBL/GenBank/DDBJ whole genome shotgun (WGS) entry which is preliminary data.</text>
</comment>
<accession>A0A2U1JIM0</accession>
<reference evidence="1 2" key="1">
    <citation type="submission" date="2018-04" db="EMBL/GenBank/DDBJ databases">
        <title>Camelliibacillus theae gen. nov., sp. nov., isolated from Pu'er tea.</title>
        <authorList>
            <person name="Niu L."/>
        </authorList>
    </citation>
    <scope>NUCLEOTIDE SEQUENCE [LARGE SCALE GENOMIC DNA]</scope>
    <source>
        <strain evidence="1 2">T8</strain>
    </source>
</reference>
<sequence>MNDSEYARVFSIGVDRVMKTIGITDEFRENEQYTIYTLETHLCYLQETMEGNPLRITFQLLDHDEKRLHVFFVMEDKGGNRLATSEQMLMGIDLKERRPAPFPPVIMKKIKAIAEEDKKIERPKEAGRVIGIRRK</sequence>
<dbReference type="Pfam" id="PF13279">
    <property type="entry name" value="4HBT_2"/>
    <property type="match status" value="1"/>
</dbReference>
<dbReference type="OrthoDB" id="6117985at2"/>
<evidence type="ECO:0000313" key="2">
    <source>
        <dbReference type="Proteomes" id="UP000245998"/>
    </source>
</evidence>
<keyword evidence="2" id="KW-1185">Reference proteome</keyword>
<protein>
    <submittedName>
        <fullName evidence="1">3-hydroxyacyl-CoA dehydrogenase</fullName>
    </submittedName>
</protein>
<dbReference type="SUPFAM" id="SSF54637">
    <property type="entry name" value="Thioesterase/thiol ester dehydrase-isomerase"/>
    <property type="match status" value="1"/>
</dbReference>
<evidence type="ECO:0000313" key="1">
    <source>
        <dbReference type="EMBL" id="PWA04991.1"/>
    </source>
</evidence>
<proteinExistence type="predicted"/>
<dbReference type="EMBL" id="QCZG01000080">
    <property type="protein sequence ID" value="PWA04991.1"/>
    <property type="molecule type" value="Genomic_DNA"/>
</dbReference>
<dbReference type="Proteomes" id="UP000245998">
    <property type="component" value="Unassembled WGS sequence"/>
</dbReference>
<organism evidence="1 2">
    <name type="scientific">Pueribacillus theae</name>
    <dbReference type="NCBI Taxonomy" id="2171751"/>
    <lineage>
        <taxon>Bacteria</taxon>
        <taxon>Bacillati</taxon>
        <taxon>Bacillota</taxon>
        <taxon>Bacilli</taxon>
        <taxon>Bacillales</taxon>
        <taxon>Bacillaceae</taxon>
        <taxon>Pueribacillus</taxon>
    </lineage>
</organism>
<dbReference type="Gene3D" id="3.10.129.10">
    <property type="entry name" value="Hotdog Thioesterase"/>
    <property type="match status" value="1"/>
</dbReference>